<dbReference type="EMBL" id="JAWDIO010000002">
    <property type="protein sequence ID" value="MDU0353131.1"/>
    <property type="molecule type" value="Genomic_DNA"/>
</dbReference>
<evidence type="ECO:0000313" key="2">
    <source>
        <dbReference type="Proteomes" id="UP001247805"/>
    </source>
</evidence>
<dbReference type="InterPro" id="IPR043129">
    <property type="entry name" value="ATPase_NBD"/>
</dbReference>
<sequence>MNIGWREYIKSSFRQASKFHSIGIEFGMQNLHISCLQNVNGLLTWVHQETIKLEEWQEQLKSVVEQQKWLNTRCNVVLSISKYQIMQLDKPAVEDAEVAQALQWSVKEHFPSDESLVIDYFDPPNSLSKIPQVNVVAIPEEEICEIRNGVLNAGLVLAQIGIEELAICKLLPFSEEAAIVLKQEQGGQLSLNIIKQGKLFFSRRLSGYENLGSLSPEELAMGIVDNLGLEVQRSMDYFESQLRQAPVKKLYLALDTAHQEALAVLIKDLIFISVEKFTPEIDKEQSLELSPNSFTSLGAALIGDEVSPE</sequence>
<organism evidence="1 2">
    <name type="scientific">Paraglaciecola aquimarina</name>
    <dbReference type="NCBI Taxonomy" id="1235557"/>
    <lineage>
        <taxon>Bacteria</taxon>
        <taxon>Pseudomonadati</taxon>
        <taxon>Pseudomonadota</taxon>
        <taxon>Gammaproteobacteria</taxon>
        <taxon>Alteromonadales</taxon>
        <taxon>Alteromonadaceae</taxon>
        <taxon>Paraglaciecola</taxon>
    </lineage>
</organism>
<dbReference type="SUPFAM" id="SSF53067">
    <property type="entry name" value="Actin-like ATPase domain"/>
    <property type="match status" value="1"/>
</dbReference>
<gene>
    <name evidence="1" type="ORF">RS130_03570</name>
</gene>
<accession>A0ABU3SSY8</accession>
<proteinExistence type="predicted"/>
<name>A0ABU3SSY8_9ALTE</name>
<evidence type="ECO:0000313" key="1">
    <source>
        <dbReference type="EMBL" id="MDU0353131.1"/>
    </source>
</evidence>
<dbReference type="Proteomes" id="UP001247805">
    <property type="component" value="Unassembled WGS sequence"/>
</dbReference>
<reference evidence="1 2" key="1">
    <citation type="submission" date="2023-10" db="EMBL/GenBank/DDBJ databases">
        <title>Glaciecola aquimarina strain GGW-M5 nov., isolated from a coastal seawater.</title>
        <authorList>
            <person name="Bayburt H."/>
            <person name="Kim J.M."/>
            <person name="Choi B.J."/>
            <person name="Jeon C.O."/>
        </authorList>
    </citation>
    <scope>NUCLEOTIDE SEQUENCE [LARGE SCALE GENOMIC DNA]</scope>
    <source>
        <strain evidence="1 2">KCTC 32108</strain>
    </source>
</reference>
<comment type="caution">
    <text evidence="1">The sequence shown here is derived from an EMBL/GenBank/DDBJ whole genome shotgun (WGS) entry which is preliminary data.</text>
</comment>
<protein>
    <submittedName>
        <fullName evidence="1">MSHA biogenesis protein MshI</fullName>
    </submittedName>
</protein>
<keyword evidence="2" id="KW-1185">Reference proteome</keyword>
<dbReference type="RefSeq" id="WP_316024824.1">
    <property type="nucleotide sequence ID" value="NZ_JAWDIO010000002.1"/>
</dbReference>